<evidence type="ECO:0000313" key="4">
    <source>
        <dbReference type="Proteomes" id="UP001162891"/>
    </source>
</evidence>
<dbReference type="InterPro" id="IPR001279">
    <property type="entry name" value="Metallo-B-lactamas"/>
</dbReference>
<keyword evidence="4" id="KW-1185">Reference proteome</keyword>
<keyword evidence="3" id="KW-0378">Hydrolase</keyword>
<evidence type="ECO:0000313" key="3">
    <source>
        <dbReference type="EMBL" id="BDG02759.1"/>
    </source>
</evidence>
<feature type="region of interest" description="Disordered" evidence="1">
    <location>
        <begin position="1"/>
        <end position="23"/>
    </location>
</feature>
<sequence length="365" mass="38967">MANTDENVKRGESGRAPRTMDRRGFIRDVTMGGAAVLAAGALGAPGAARACPGDGGAYDQVIPVGAPVAIGELKSLKVTCLSEVGWWSTPQFLADIDAAGGMSTNQWTIPFDPKNSGGYSALIEAQECDGTVHTVLLDTGWNTQYMSWVFRREGVAEKLENGLIDRAILSHEHLDHFWGLPALTALNRKVPFWVPSTLSAEAWNFIDRSKLKGPITQVTPGTVHKHFPGFASAVLDVPIILGVRGEQILYFNVKDKGMVIVTGCGHVGIQNAIAFAQNNIVTSAGRFYGLFGGLHISALETWSPAADQMLDAMQAAQFSVVASNHCTGITAVEKMIERGFPMVTGSANYGSKSSHYIGNGDSIVF</sequence>
<dbReference type="GO" id="GO:0016787">
    <property type="term" value="F:hydrolase activity"/>
    <property type="evidence" value="ECO:0007669"/>
    <property type="project" value="UniProtKB-KW"/>
</dbReference>
<dbReference type="EMBL" id="AP025591">
    <property type="protein sequence ID" value="BDG02759.1"/>
    <property type="molecule type" value="Genomic_DNA"/>
</dbReference>
<dbReference type="PROSITE" id="PS51318">
    <property type="entry name" value="TAT"/>
    <property type="match status" value="1"/>
</dbReference>
<accession>A0ABM7WTD9</accession>
<evidence type="ECO:0000256" key="1">
    <source>
        <dbReference type="SAM" id="MobiDB-lite"/>
    </source>
</evidence>
<name>A0ABM7WTD9_9BACT</name>
<protein>
    <submittedName>
        <fullName evidence="3">MBL fold hydrolase</fullName>
    </submittedName>
</protein>
<dbReference type="InterPro" id="IPR036866">
    <property type="entry name" value="RibonucZ/Hydroxyglut_hydro"/>
</dbReference>
<dbReference type="PANTHER" id="PTHR13754:SF13">
    <property type="entry name" value="METALLO-BETA-LACTAMASE SUPERFAMILY PROTEIN (AFU_ORTHOLOGUE AFUA_3G07630)"/>
    <property type="match status" value="1"/>
</dbReference>
<gene>
    <name evidence="3" type="ORF">AMOR_17550</name>
</gene>
<dbReference type="InterPro" id="IPR052926">
    <property type="entry name" value="Metallo-beta-lactamase_dom"/>
</dbReference>
<evidence type="ECO:0000259" key="2">
    <source>
        <dbReference type="Pfam" id="PF00753"/>
    </source>
</evidence>
<dbReference type="PANTHER" id="PTHR13754">
    <property type="entry name" value="METALLO-BETA-LACTAMASE SUPERFAMILY PROTEIN"/>
    <property type="match status" value="1"/>
</dbReference>
<organism evidence="3 4">
    <name type="scientific">Anaeromyxobacter oryzae</name>
    <dbReference type="NCBI Taxonomy" id="2918170"/>
    <lineage>
        <taxon>Bacteria</taxon>
        <taxon>Pseudomonadati</taxon>
        <taxon>Myxococcota</taxon>
        <taxon>Myxococcia</taxon>
        <taxon>Myxococcales</taxon>
        <taxon>Cystobacterineae</taxon>
        <taxon>Anaeromyxobacteraceae</taxon>
        <taxon>Anaeromyxobacter</taxon>
    </lineage>
</organism>
<dbReference type="Proteomes" id="UP001162891">
    <property type="component" value="Chromosome"/>
</dbReference>
<dbReference type="Gene3D" id="3.60.15.10">
    <property type="entry name" value="Ribonuclease Z/Hydroxyacylglutathione hydrolase-like"/>
    <property type="match status" value="2"/>
</dbReference>
<feature type="domain" description="Metallo-beta-lactamase" evidence="2">
    <location>
        <begin position="133"/>
        <end position="208"/>
    </location>
</feature>
<reference evidence="4" key="1">
    <citation type="journal article" date="2022" name="Int. J. Syst. Evol. Microbiol.">
        <title>Anaeromyxobacter oryzae sp. nov., Anaeromyxobacter diazotrophicus sp. nov. and Anaeromyxobacter paludicola sp. nov., isolated from paddy soils.</title>
        <authorList>
            <person name="Itoh H."/>
            <person name="Xu Z."/>
            <person name="Mise K."/>
            <person name="Masuda Y."/>
            <person name="Ushijima N."/>
            <person name="Hayakawa C."/>
            <person name="Shiratori Y."/>
            <person name="Senoo K."/>
        </authorList>
    </citation>
    <scope>NUCLEOTIDE SEQUENCE [LARGE SCALE GENOMIC DNA]</scope>
    <source>
        <strain evidence="4">Red232</strain>
    </source>
</reference>
<dbReference type="Pfam" id="PF00753">
    <property type="entry name" value="Lactamase_B"/>
    <property type="match status" value="1"/>
</dbReference>
<dbReference type="RefSeq" id="WP_248360447.1">
    <property type="nucleotide sequence ID" value="NZ_AP025591.1"/>
</dbReference>
<dbReference type="SUPFAM" id="SSF56281">
    <property type="entry name" value="Metallo-hydrolase/oxidoreductase"/>
    <property type="match status" value="1"/>
</dbReference>
<dbReference type="InterPro" id="IPR006311">
    <property type="entry name" value="TAT_signal"/>
</dbReference>
<proteinExistence type="predicted"/>